<evidence type="ECO:0000313" key="3">
    <source>
        <dbReference type="Proteomes" id="UP000593765"/>
    </source>
</evidence>
<protein>
    <submittedName>
        <fullName evidence="2">Uncharacterized protein</fullName>
    </submittedName>
</protein>
<reference evidence="2 3" key="1">
    <citation type="submission" date="2020-10" db="EMBL/GenBank/DDBJ databases">
        <title>Wide distribution of Phycisphaera-like planctomycetes from WD2101 soil group in peatlands and genome analysis of the first cultivated representative.</title>
        <authorList>
            <person name="Dedysh S.N."/>
            <person name="Beletsky A.V."/>
            <person name="Ivanova A."/>
            <person name="Kulichevskaya I.S."/>
            <person name="Suzina N.E."/>
            <person name="Philippov D.A."/>
            <person name="Rakitin A.L."/>
            <person name="Mardanov A.V."/>
            <person name="Ravin N.V."/>
        </authorList>
    </citation>
    <scope>NUCLEOTIDE SEQUENCE [LARGE SCALE GENOMIC DNA]</scope>
    <source>
        <strain evidence="2 3">M1803</strain>
    </source>
</reference>
<proteinExistence type="predicted"/>
<dbReference type="KEGG" id="hbs:IPV69_23290"/>
<sequence length="54" mass="6271">MNQSRMGLARQFCWMMAPVLLLSGMAFANAPARAGRNRRRRRLRNFPSPPKARR</sequence>
<dbReference type="EMBL" id="CP063458">
    <property type="protein sequence ID" value="QOV89111.1"/>
    <property type="molecule type" value="Genomic_DNA"/>
</dbReference>
<feature type="compositionally biased region" description="Basic residues" evidence="1">
    <location>
        <begin position="35"/>
        <end position="44"/>
    </location>
</feature>
<feature type="region of interest" description="Disordered" evidence="1">
    <location>
        <begin position="31"/>
        <end position="54"/>
    </location>
</feature>
<gene>
    <name evidence="2" type="ORF">IPV69_23290</name>
</gene>
<accession>A0A7M2WW87</accession>
<dbReference type="AlphaFoldDB" id="A0A7M2WW87"/>
<organism evidence="2 3">
    <name type="scientific">Humisphaera borealis</name>
    <dbReference type="NCBI Taxonomy" id="2807512"/>
    <lineage>
        <taxon>Bacteria</taxon>
        <taxon>Pseudomonadati</taxon>
        <taxon>Planctomycetota</taxon>
        <taxon>Phycisphaerae</taxon>
        <taxon>Tepidisphaerales</taxon>
        <taxon>Tepidisphaeraceae</taxon>
        <taxon>Humisphaera</taxon>
    </lineage>
</organism>
<name>A0A7M2WW87_9BACT</name>
<evidence type="ECO:0000256" key="1">
    <source>
        <dbReference type="SAM" id="MobiDB-lite"/>
    </source>
</evidence>
<evidence type="ECO:0000313" key="2">
    <source>
        <dbReference type="EMBL" id="QOV89111.1"/>
    </source>
</evidence>
<dbReference type="Proteomes" id="UP000593765">
    <property type="component" value="Chromosome"/>
</dbReference>
<keyword evidence="3" id="KW-1185">Reference proteome</keyword>
<dbReference type="RefSeq" id="WP_206292130.1">
    <property type="nucleotide sequence ID" value="NZ_CP063458.1"/>
</dbReference>